<dbReference type="InterPro" id="IPR003593">
    <property type="entry name" value="AAA+_ATPase"/>
</dbReference>
<gene>
    <name evidence="5" type="primary">cmpD</name>
    <name evidence="5" type="ORF">CLOACE_21090</name>
</gene>
<dbReference type="GO" id="GO:0016887">
    <property type="term" value="F:ATP hydrolysis activity"/>
    <property type="evidence" value="ECO:0007669"/>
    <property type="project" value="InterPro"/>
</dbReference>
<dbReference type="InterPro" id="IPR017871">
    <property type="entry name" value="ABC_transporter-like_CS"/>
</dbReference>
<keyword evidence="6" id="KW-1185">Reference proteome</keyword>
<dbReference type="SMART" id="SM00382">
    <property type="entry name" value="AAA"/>
    <property type="match status" value="1"/>
</dbReference>
<dbReference type="PROSITE" id="PS00211">
    <property type="entry name" value="ABC_TRANSPORTER_1"/>
    <property type="match status" value="1"/>
</dbReference>
<dbReference type="InterPro" id="IPR027417">
    <property type="entry name" value="P-loop_NTPase"/>
</dbReference>
<evidence type="ECO:0000313" key="5">
    <source>
        <dbReference type="EMBL" id="OFI01521.1"/>
    </source>
</evidence>
<dbReference type="RefSeq" id="WP_070111158.1">
    <property type="nucleotide sequence ID" value="NZ_LZFO01000042.1"/>
</dbReference>
<evidence type="ECO:0000256" key="3">
    <source>
        <dbReference type="ARBA" id="ARBA00022840"/>
    </source>
</evidence>
<dbReference type="PROSITE" id="PS50893">
    <property type="entry name" value="ABC_TRANSPORTER_2"/>
    <property type="match status" value="1"/>
</dbReference>
<name>A0A1E8EW82_9CLOT</name>
<dbReference type="STRING" id="1121290.CLAOCE_21090"/>
<dbReference type="EMBL" id="LZFO01000042">
    <property type="protein sequence ID" value="OFI01521.1"/>
    <property type="molecule type" value="Genomic_DNA"/>
</dbReference>
<comment type="caution">
    <text evidence="5">The sequence shown here is derived from an EMBL/GenBank/DDBJ whole genome shotgun (WGS) entry which is preliminary data.</text>
</comment>
<dbReference type="AlphaFoldDB" id="A0A1E8EW82"/>
<evidence type="ECO:0000313" key="6">
    <source>
        <dbReference type="Proteomes" id="UP000175744"/>
    </source>
</evidence>
<evidence type="ECO:0000256" key="1">
    <source>
        <dbReference type="ARBA" id="ARBA00022448"/>
    </source>
</evidence>
<evidence type="ECO:0000259" key="4">
    <source>
        <dbReference type="PROSITE" id="PS50893"/>
    </source>
</evidence>
<dbReference type="InterPro" id="IPR050093">
    <property type="entry name" value="ABC_SmlMolc_Importer"/>
</dbReference>
<dbReference type="PANTHER" id="PTHR42781">
    <property type="entry name" value="SPERMIDINE/PUTRESCINE IMPORT ATP-BINDING PROTEIN POTA"/>
    <property type="match status" value="1"/>
</dbReference>
<keyword evidence="5" id="KW-0378">Hydrolase</keyword>
<feature type="domain" description="ABC transporter" evidence="4">
    <location>
        <begin position="3"/>
        <end position="223"/>
    </location>
</feature>
<dbReference type="InterPro" id="IPR003439">
    <property type="entry name" value="ABC_transporter-like_ATP-bd"/>
</dbReference>
<reference evidence="5 6" key="1">
    <citation type="submission" date="2016-06" db="EMBL/GenBank/DDBJ databases">
        <title>Genome sequence of Clostridium acetireducens DSM 10703.</title>
        <authorList>
            <person name="Poehlein A."/>
            <person name="Fluechter S."/>
            <person name="Duerre P."/>
            <person name="Daniel R."/>
        </authorList>
    </citation>
    <scope>NUCLEOTIDE SEQUENCE [LARGE SCALE GENOMIC DNA]</scope>
    <source>
        <strain evidence="5 6">DSM 10703</strain>
    </source>
</reference>
<keyword evidence="3 5" id="KW-0067">ATP-binding</keyword>
<dbReference type="EC" id="3.6.3.-" evidence="5"/>
<dbReference type="PANTHER" id="PTHR42781:SF8">
    <property type="entry name" value="BICARBONATE TRANSPORT ATP-BINDING PROTEIN CMPC"/>
    <property type="match status" value="1"/>
</dbReference>
<keyword evidence="1" id="KW-0813">Transport</keyword>
<dbReference type="Proteomes" id="UP000175744">
    <property type="component" value="Unassembled WGS sequence"/>
</dbReference>
<dbReference type="SUPFAM" id="SSF52540">
    <property type="entry name" value="P-loop containing nucleoside triphosphate hydrolases"/>
    <property type="match status" value="1"/>
</dbReference>
<dbReference type="Pfam" id="PF00005">
    <property type="entry name" value="ABC_tran"/>
    <property type="match status" value="1"/>
</dbReference>
<dbReference type="GO" id="GO:0005524">
    <property type="term" value="F:ATP binding"/>
    <property type="evidence" value="ECO:0007669"/>
    <property type="project" value="UniProtKB-KW"/>
</dbReference>
<organism evidence="5 6">
    <name type="scientific">Clostridium acetireducens DSM 10703</name>
    <dbReference type="NCBI Taxonomy" id="1121290"/>
    <lineage>
        <taxon>Bacteria</taxon>
        <taxon>Bacillati</taxon>
        <taxon>Bacillota</taxon>
        <taxon>Clostridia</taxon>
        <taxon>Eubacteriales</taxon>
        <taxon>Clostridiaceae</taxon>
        <taxon>Clostridium</taxon>
    </lineage>
</organism>
<proteinExistence type="predicted"/>
<accession>A0A1E8EW82</accession>
<protein>
    <submittedName>
        <fullName evidence="5">Bicarbonate transport ATP-binding protein CmpD</fullName>
        <ecNumber evidence="5">3.6.3.-</ecNumber>
    </submittedName>
</protein>
<keyword evidence="2" id="KW-0547">Nucleotide-binding</keyword>
<sequence>MALYIRGLNKAYGNLNIFENFNLHIKENKITCILGPSGCGKTTLLNIISGTLKDYKGELIGFDKKEFSYIFQETRLLEWMTIWKNIEFVLKRIYSKKTREEIIEKYLNMVNLYQFKSYYPRQLSGGMKQRVSIARAFAYPSDILLMDEPFIGIDLKLKSNLIENFINLWNKDLRTVIFVTHNIDEAFLLGDEIYILGGYPTKVENKITIKEDKIKRNLQKDNIINLKKEILDKT</sequence>
<dbReference type="OrthoDB" id="9801958at2"/>
<dbReference type="Gene3D" id="3.40.50.300">
    <property type="entry name" value="P-loop containing nucleotide triphosphate hydrolases"/>
    <property type="match status" value="1"/>
</dbReference>
<evidence type="ECO:0000256" key="2">
    <source>
        <dbReference type="ARBA" id="ARBA00022741"/>
    </source>
</evidence>